<proteinExistence type="predicted"/>
<dbReference type="EMBL" id="JBHULX010000001">
    <property type="protein sequence ID" value="MFD2589733.1"/>
    <property type="molecule type" value="Genomic_DNA"/>
</dbReference>
<evidence type="ECO:0000313" key="2">
    <source>
        <dbReference type="EMBL" id="MFD2589733.1"/>
    </source>
</evidence>
<dbReference type="Pfam" id="PF01527">
    <property type="entry name" value="HTH_Tnp_1"/>
    <property type="match status" value="1"/>
</dbReference>
<accession>A0ABW5N6A1</accession>
<dbReference type="Gene3D" id="1.10.10.60">
    <property type="entry name" value="Homeodomain-like"/>
    <property type="match status" value="1"/>
</dbReference>
<dbReference type="RefSeq" id="WP_378258430.1">
    <property type="nucleotide sequence ID" value="NZ_JBHSJV010000001.1"/>
</dbReference>
<feature type="coiled-coil region" evidence="1">
    <location>
        <begin position="58"/>
        <end position="88"/>
    </location>
</feature>
<dbReference type="Proteomes" id="UP001597459">
    <property type="component" value="Unassembled WGS sequence"/>
</dbReference>
<dbReference type="InterPro" id="IPR009057">
    <property type="entry name" value="Homeodomain-like_sf"/>
</dbReference>
<keyword evidence="3" id="KW-1185">Reference proteome</keyword>
<reference evidence="3" key="1">
    <citation type="journal article" date="2019" name="Int. J. Syst. Evol. Microbiol.">
        <title>The Global Catalogue of Microorganisms (GCM) 10K type strain sequencing project: providing services to taxonomists for standard genome sequencing and annotation.</title>
        <authorList>
            <consortium name="The Broad Institute Genomics Platform"/>
            <consortium name="The Broad Institute Genome Sequencing Center for Infectious Disease"/>
            <person name="Wu L."/>
            <person name="Ma J."/>
        </authorList>
    </citation>
    <scope>NUCLEOTIDE SEQUENCE [LARGE SCALE GENOMIC DNA]</scope>
    <source>
        <strain evidence="3">KCTC 42423</strain>
    </source>
</reference>
<protein>
    <submittedName>
        <fullName evidence="2">Transposase</fullName>
    </submittedName>
</protein>
<name>A0ABW5N6A1_9FLAO</name>
<gene>
    <name evidence="2" type="ORF">ACFSTE_02755</name>
</gene>
<dbReference type="InterPro" id="IPR002514">
    <property type="entry name" value="Transposase_8"/>
</dbReference>
<comment type="caution">
    <text evidence="2">The sequence shown here is derived from an EMBL/GenBank/DDBJ whole genome shotgun (WGS) entry which is preliminary data.</text>
</comment>
<evidence type="ECO:0000256" key="1">
    <source>
        <dbReference type="SAM" id="Coils"/>
    </source>
</evidence>
<organism evidence="2 3">
    <name type="scientific">Aquimarina hainanensis</name>
    <dbReference type="NCBI Taxonomy" id="1578017"/>
    <lineage>
        <taxon>Bacteria</taxon>
        <taxon>Pseudomonadati</taxon>
        <taxon>Bacteroidota</taxon>
        <taxon>Flavobacteriia</taxon>
        <taxon>Flavobacteriales</taxon>
        <taxon>Flavobacteriaceae</taxon>
        <taxon>Aquimarina</taxon>
    </lineage>
</organism>
<keyword evidence="1" id="KW-0175">Coiled coil</keyword>
<evidence type="ECO:0000313" key="3">
    <source>
        <dbReference type="Proteomes" id="UP001597459"/>
    </source>
</evidence>
<sequence>MKRRKLSKEFKIKAVELSNVQGNTKEIAMELSISSDLIYRWRRELELHPDLAFSDNGVKQLTEDQKELEQLRKQLKDVTMERDILKKAVSIFSKSDRKY</sequence>
<dbReference type="SUPFAM" id="SSF46689">
    <property type="entry name" value="Homeodomain-like"/>
    <property type="match status" value="1"/>
</dbReference>